<evidence type="ECO:0000313" key="6">
    <source>
        <dbReference type="Proteomes" id="UP000319731"/>
    </source>
</evidence>
<feature type="compositionally biased region" description="Acidic residues" evidence="3">
    <location>
        <begin position="927"/>
        <end position="949"/>
    </location>
</feature>
<feature type="region of interest" description="Disordered" evidence="3">
    <location>
        <begin position="925"/>
        <end position="1036"/>
    </location>
</feature>
<keyword evidence="1 2" id="KW-0728">SH3 domain</keyword>
<feature type="domain" description="SH3" evidence="4">
    <location>
        <begin position="867"/>
        <end position="928"/>
    </location>
</feature>
<feature type="region of interest" description="Disordered" evidence="3">
    <location>
        <begin position="810"/>
        <end position="841"/>
    </location>
</feature>
<dbReference type="PROSITE" id="PS50002">
    <property type="entry name" value="SH3"/>
    <property type="match status" value="2"/>
</dbReference>
<feature type="compositionally biased region" description="Low complexity" evidence="3">
    <location>
        <begin position="584"/>
        <end position="594"/>
    </location>
</feature>
<proteinExistence type="predicted"/>
<feature type="compositionally biased region" description="Polar residues" evidence="3">
    <location>
        <begin position="465"/>
        <end position="481"/>
    </location>
</feature>
<feature type="compositionally biased region" description="Basic residues" evidence="3">
    <location>
        <begin position="387"/>
        <end position="398"/>
    </location>
</feature>
<feature type="region of interest" description="Disordered" evidence="3">
    <location>
        <begin position="214"/>
        <end position="255"/>
    </location>
</feature>
<feature type="compositionally biased region" description="Low complexity" evidence="3">
    <location>
        <begin position="130"/>
        <end position="141"/>
    </location>
</feature>
<dbReference type="InterPro" id="IPR036028">
    <property type="entry name" value="SH3-like_dom_sf"/>
</dbReference>
<feature type="compositionally biased region" description="Polar residues" evidence="3">
    <location>
        <begin position="1023"/>
        <end position="1036"/>
    </location>
</feature>
<dbReference type="EMBL" id="QEAO01000005">
    <property type="protein sequence ID" value="TPX36124.1"/>
    <property type="molecule type" value="Genomic_DNA"/>
</dbReference>
<feature type="compositionally biased region" description="Low complexity" evidence="3">
    <location>
        <begin position="109"/>
        <end position="123"/>
    </location>
</feature>
<dbReference type="CDD" id="cd00174">
    <property type="entry name" value="SH3"/>
    <property type="match status" value="1"/>
</dbReference>
<dbReference type="OrthoDB" id="5595608at2759"/>
<feature type="compositionally biased region" description="Basic residues" evidence="3">
    <location>
        <begin position="10"/>
        <end position="22"/>
    </location>
</feature>
<feature type="region of interest" description="Disordered" evidence="3">
    <location>
        <begin position="267"/>
        <end position="297"/>
    </location>
</feature>
<protein>
    <recommendedName>
        <fullName evidence="4">SH3 domain-containing protein</fullName>
    </recommendedName>
</protein>
<sequence>MADQVGTATLRRRRTFLGRRLRPAGSGEISTRSNNAEASTVEKEDGETTNTTSPKTPTKPSIWTLSLGRAKTDKAANPIQVKPTKAPQRRKSWFKRDRSSIVVDTNLQPSSPITPTASATSPSLCSEPDSSTATSVPATSTLKKRNSKVLELSATALSWLKRATAESSTSPTASSPSEIQTIKNTETLEITDMADQDAMVDKPRGLRAKMPTLRRMRSSKVDKKASEQDDFKGFSDAETSDMKLQEGDEKQRKREWRLKVATSMISLRSKSPVRSKSPMVDDKPEQTQHQQPSNGTLKRVKNAMTWSGRHHTPEVSDETTGTVVVLERKKTMRRALFWRNDATAAASSEDVSTPPVDNNDTLRPSSPTESSKSVPVVVAVVESSKPTKPKSRGVKLWRSKSVESSKVKNNSTSEVRLDPITADTPPPAAVEPVVDPIVVSTQQRNGDIRGSDEYSLRNRPRRSYDSSMHTRPSNEIDTSSPVPVVSINGVEQAVTEDGSMGISRDEFKATESSATLVDETTDMTHKTTVSSVVVEETTQVVTTEVVTVITSTTVDEVKSTKAAKGKKQRKGGDKIKNKNQPKATSNTSNTSQTPSPVPVLYSPELVARAIAERRDSLDVTSPPPPIIPAFVLERREVRLNKRYPATHGHGDDVTKALSISSTSSIKTNHSGHTASKSPSPVEKLMEMHTPPGAVKMDEPLINLLDEPISEAFTHVSPIKSPVLADLMELIEPVHPITSIPVAKSDAVYGNETVLATVESSQHARSPIIDQFDPIMKTPEVVVRAPVSGAIVSPLVIPALRRAKSITSPIEGYPASMATTPSTPSPSTPFPNTPSETRTPVSVAGDSLPSILSSNDTDSNPIVMSLPKTSIARSALSEYLPSRNDEMMVSVGDFVDVTAEFSDGWAMGHNQTTGQKGVFPLVVFEESSTSDELDDDEDDDQEIEQEESESVTDAHPNDNLIKQHDHSRVLDETHVELDGESSDEGTQGDDEESSQGDDDEGEYDDDEDDNDEEEEGDEEEEPRQSPNMQQSSEAVLSNKRTSTFGYIWSSLTARASPVPSSSPASIKATPTPEPSIRYVKKVAPETPERDSGNNLNTIPALLSTLPLLYVHYDHIPTRPDELSLRVGDVVNIEAAYADGWGYGHLHQFDSDIIKGQRAYEKGWVPICYLDEHEPEILGSSDEMANLDDCSDDEEEDEQYIEGNYLVEEEAEEAAEGNYLVEV</sequence>
<dbReference type="AlphaFoldDB" id="A0A507CDY2"/>
<dbReference type="InterPro" id="IPR001452">
    <property type="entry name" value="SH3_domain"/>
</dbReference>
<name>A0A507CDY2_9FUNG</name>
<accession>A0A507CDY2</accession>
<gene>
    <name evidence="5" type="ORF">SmJEL517_g01479</name>
</gene>
<dbReference type="Gene3D" id="2.30.30.40">
    <property type="entry name" value="SH3 Domains"/>
    <property type="match status" value="2"/>
</dbReference>
<feature type="domain" description="SH3" evidence="4">
    <location>
        <begin position="1102"/>
        <end position="1173"/>
    </location>
</feature>
<dbReference type="GeneID" id="42002704"/>
<feature type="compositionally biased region" description="Polar residues" evidence="3">
    <location>
        <begin position="345"/>
        <end position="368"/>
    </location>
</feature>
<feature type="compositionally biased region" description="Acidic residues" evidence="3">
    <location>
        <begin position="977"/>
        <end position="1020"/>
    </location>
</feature>
<dbReference type="SUPFAM" id="SSF50044">
    <property type="entry name" value="SH3-domain"/>
    <property type="match status" value="2"/>
</dbReference>
<feature type="compositionally biased region" description="Polar residues" evidence="3">
    <location>
        <begin position="28"/>
        <end position="38"/>
    </location>
</feature>
<organism evidence="5 6">
    <name type="scientific">Synchytrium microbalum</name>
    <dbReference type="NCBI Taxonomy" id="1806994"/>
    <lineage>
        <taxon>Eukaryota</taxon>
        <taxon>Fungi</taxon>
        <taxon>Fungi incertae sedis</taxon>
        <taxon>Chytridiomycota</taxon>
        <taxon>Chytridiomycota incertae sedis</taxon>
        <taxon>Chytridiomycetes</taxon>
        <taxon>Synchytriales</taxon>
        <taxon>Synchytriaceae</taxon>
        <taxon>Synchytrium</taxon>
    </lineage>
</organism>
<feature type="compositionally biased region" description="Basic and acidic residues" evidence="3">
    <location>
        <begin position="446"/>
        <end position="456"/>
    </location>
</feature>
<dbReference type="Pfam" id="PF00018">
    <property type="entry name" value="SH3_1"/>
    <property type="match status" value="1"/>
</dbReference>
<feature type="region of interest" description="Disordered" evidence="3">
    <location>
        <begin position="343"/>
        <end position="412"/>
    </location>
</feature>
<evidence type="ECO:0000259" key="4">
    <source>
        <dbReference type="PROSITE" id="PS50002"/>
    </source>
</evidence>
<comment type="caution">
    <text evidence="5">The sequence shown here is derived from an EMBL/GenBank/DDBJ whole genome shotgun (WGS) entry which is preliminary data.</text>
</comment>
<dbReference type="Proteomes" id="UP000319731">
    <property type="component" value="Unassembled WGS sequence"/>
</dbReference>
<evidence type="ECO:0000256" key="1">
    <source>
        <dbReference type="ARBA" id="ARBA00022443"/>
    </source>
</evidence>
<feature type="compositionally biased region" description="Polar residues" evidence="3">
    <location>
        <begin position="287"/>
        <end position="296"/>
    </location>
</feature>
<feature type="region of interest" description="Disordered" evidence="3">
    <location>
        <begin position="442"/>
        <end position="482"/>
    </location>
</feature>
<keyword evidence="6" id="KW-1185">Reference proteome</keyword>
<feature type="compositionally biased region" description="Basic and acidic residues" evidence="3">
    <location>
        <begin position="219"/>
        <end position="252"/>
    </location>
</feature>
<feature type="compositionally biased region" description="Pro residues" evidence="3">
    <location>
        <begin position="822"/>
        <end position="831"/>
    </location>
</feature>
<evidence type="ECO:0000256" key="2">
    <source>
        <dbReference type="PROSITE-ProRule" id="PRU00192"/>
    </source>
</evidence>
<feature type="compositionally biased region" description="Basic and acidic residues" evidence="3">
    <location>
        <begin position="960"/>
        <end position="976"/>
    </location>
</feature>
<evidence type="ECO:0000313" key="5">
    <source>
        <dbReference type="EMBL" id="TPX36124.1"/>
    </source>
</evidence>
<feature type="compositionally biased region" description="Low complexity" evidence="3">
    <location>
        <begin position="48"/>
        <end position="61"/>
    </location>
</feature>
<feature type="region of interest" description="Disordered" evidence="3">
    <location>
        <begin position="1"/>
        <end position="145"/>
    </location>
</feature>
<evidence type="ECO:0000256" key="3">
    <source>
        <dbReference type="SAM" id="MobiDB-lite"/>
    </source>
</evidence>
<reference evidence="5 6" key="1">
    <citation type="journal article" date="2019" name="Sci. Rep.">
        <title>Comparative genomics of chytrid fungi reveal insights into the obligate biotrophic and pathogenic lifestyle of Synchytrium endobioticum.</title>
        <authorList>
            <person name="van de Vossenberg B.T.L.H."/>
            <person name="Warris S."/>
            <person name="Nguyen H.D.T."/>
            <person name="van Gent-Pelzer M.P.E."/>
            <person name="Joly D.L."/>
            <person name="van de Geest H.C."/>
            <person name="Bonants P.J.M."/>
            <person name="Smith D.S."/>
            <person name="Levesque C.A."/>
            <person name="van der Lee T.A.J."/>
        </authorList>
    </citation>
    <scope>NUCLEOTIDE SEQUENCE [LARGE SCALE GENOMIC DNA]</scope>
    <source>
        <strain evidence="5 6">JEL517</strain>
    </source>
</reference>
<feature type="region of interest" description="Disordered" evidence="3">
    <location>
        <begin position="556"/>
        <end position="598"/>
    </location>
</feature>
<feature type="compositionally biased region" description="Low complexity" evidence="3">
    <location>
        <begin position="369"/>
        <end position="386"/>
    </location>
</feature>
<dbReference type="SMART" id="SM00326">
    <property type="entry name" value="SH3"/>
    <property type="match status" value="2"/>
</dbReference>
<dbReference type="RefSeq" id="XP_031026437.1">
    <property type="nucleotide sequence ID" value="XM_031167407.1"/>
</dbReference>